<proteinExistence type="predicted"/>
<reference evidence="1 2" key="1">
    <citation type="journal article" date="2016" name="Nat. Commun.">
        <title>Thousands of microbial genomes shed light on interconnected biogeochemical processes in an aquifer system.</title>
        <authorList>
            <person name="Anantharaman K."/>
            <person name="Brown C.T."/>
            <person name="Hug L.A."/>
            <person name="Sharon I."/>
            <person name="Castelle C.J."/>
            <person name="Probst A.J."/>
            <person name="Thomas B.C."/>
            <person name="Singh A."/>
            <person name="Wilkins M.J."/>
            <person name="Karaoz U."/>
            <person name="Brodie E.L."/>
            <person name="Williams K.H."/>
            <person name="Hubbard S.S."/>
            <person name="Banfield J.F."/>
        </authorList>
    </citation>
    <scope>NUCLEOTIDE SEQUENCE [LARGE SCALE GENOMIC DNA]</scope>
</reference>
<dbReference type="Proteomes" id="UP000178794">
    <property type="component" value="Unassembled WGS sequence"/>
</dbReference>
<dbReference type="Gene3D" id="3.30.1490.300">
    <property type="match status" value="1"/>
</dbReference>
<accession>A0A1F6DBZ1</accession>
<dbReference type="Gene3D" id="3.30.420.40">
    <property type="match status" value="1"/>
</dbReference>
<dbReference type="AlphaFoldDB" id="A0A1F6DBZ1"/>
<evidence type="ECO:0000313" key="1">
    <source>
        <dbReference type="EMBL" id="OGG58953.1"/>
    </source>
</evidence>
<evidence type="ECO:0000313" key="2">
    <source>
        <dbReference type="Proteomes" id="UP000178794"/>
    </source>
</evidence>
<gene>
    <name evidence="1" type="ORF">A3C89_03650</name>
</gene>
<name>A0A1F6DBZ1_9BACT</name>
<sequence length="470" mass="51390">MSFFAHLMKDERIAALHIAEDAVSVLSFTRASKELPHARITRIPLPEGTIVKGRVVDLTALTRALRDLRIQSKAYHHVIVAIPHPAIFTKAVVFPPSLDAAGETSRAVEAANLALEWNVPFAPETRYADIDMLQEPVRGMQIHAIPIEDATPYLSAVMRAGFKPVALESELDAVARAVDPGQNVITTFPSHSYENMLACFGGFAIFQNTYAHDAFPTKTARAAEQKRIAEFVAARFGKRPTAKLFEKLPLLDEVQGVIASRNDTSLIPLLGAALRARLPRKNDIAASLLPVGTEEAYEYQKLETFIGSLGTLTLVTALIIASASVAAWYGVRTELATLPQSDIFTETFAADATFTEERADYERWSTVIATVGPLATEETSFARMTTFLRRYAIAGIALRDIAADGATVRVAGMARSRTHLNAFRDTLRAAPEVAAVDLPITDAELRGDIPFQMTITFTPQVWKSWTGALQ</sequence>
<dbReference type="EMBL" id="MFLF01000021">
    <property type="protein sequence ID" value="OGG58953.1"/>
    <property type="molecule type" value="Genomic_DNA"/>
</dbReference>
<organism evidence="1 2">
    <name type="scientific">Candidatus Kaiserbacteria bacterium RIFCSPHIGHO2_02_FULL_50_50</name>
    <dbReference type="NCBI Taxonomy" id="1798492"/>
    <lineage>
        <taxon>Bacteria</taxon>
        <taxon>Candidatus Kaiseribacteriota</taxon>
    </lineage>
</organism>
<dbReference type="STRING" id="1798492.A3C89_03650"/>
<comment type="caution">
    <text evidence="1">The sequence shown here is derived from an EMBL/GenBank/DDBJ whole genome shotgun (WGS) entry which is preliminary data.</text>
</comment>
<protein>
    <submittedName>
        <fullName evidence="1">Uncharacterized protein</fullName>
    </submittedName>
</protein>